<feature type="transmembrane region" description="Helical" evidence="6">
    <location>
        <begin position="372"/>
        <end position="397"/>
    </location>
</feature>
<dbReference type="PANTHER" id="PTHR16172">
    <property type="entry name" value="MAJOR FACILITATOR SUPERFAMILY DOMAIN-CONTAINING PROTEIN 6-LIKE"/>
    <property type="match status" value="1"/>
</dbReference>
<gene>
    <name evidence="8" type="primary">ORF91177</name>
</gene>
<feature type="transmembrane region" description="Helical" evidence="6">
    <location>
        <begin position="52"/>
        <end position="72"/>
    </location>
</feature>
<dbReference type="InterPro" id="IPR036259">
    <property type="entry name" value="MFS_trans_sf"/>
</dbReference>
<feature type="transmembrane region" description="Helical" evidence="6">
    <location>
        <begin position="609"/>
        <end position="630"/>
    </location>
</feature>
<dbReference type="SUPFAM" id="SSF103473">
    <property type="entry name" value="MFS general substrate transporter"/>
    <property type="match status" value="2"/>
</dbReference>
<dbReference type="Gene3D" id="1.20.1250.20">
    <property type="entry name" value="MFS general substrate transporter like domains"/>
    <property type="match status" value="2"/>
</dbReference>
<evidence type="ECO:0000259" key="7">
    <source>
        <dbReference type="Pfam" id="PF12832"/>
    </source>
</evidence>
<dbReference type="InterPro" id="IPR051717">
    <property type="entry name" value="MFS_MFSD6"/>
</dbReference>
<feature type="transmembrane region" description="Helical" evidence="6">
    <location>
        <begin position="84"/>
        <end position="100"/>
    </location>
</feature>
<feature type="transmembrane region" description="Helical" evidence="6">
    <location>
        <begin position="409"/>
        <end position="425"/>
    </location>
</feature>
<feature type="transmembrane region" description="Helical" evidence="6">
    <location>
        <begin position="636"/>
        <end position="653"/>
    </location>
</feature>
<dbReference type="EMBL" id="HACG01027598">
    <property type="protein sequence ID" value="CEK74463.1"/>
    <property type="molecule type" value="Transcribed_RNA"/>
</dbReference>
<evidence type="ECO:0000256" key="4">
    <source>
        <dbReference type="ARBA" id="ARBA00022989"/>
    </source>
</evidence>
<dbReference type="CDD" id="cd17335">
    <property type="entry name" value="MFS_MFSD6"/>
    <property type="match status" value="1"/>
</dbReference>
<evidence type="ECO:0000256" key="2">
    <source>
        <dbReference type="ARBA" id="ARBA00005241"/>
    </source>
</evidence>
<organism evidence="8">
    <name type="scientific">Arion vulgaris</name>
    <dbReference type="NCBI Taxonomy" id="1028688"/>
    <lineage>
        <taxon>Eukaryota</taxon>
        <taxon>Metazoa</taxon>
        <taxon>Spiralia</taxon>
        <taxon>Lophotrochozoa</taxon>
        <taxon>Mollusca</taxon>
        <taxon>Gastropoda</taxon>
        <taxon>Heterobranchia</taxon>
        <taxon>Euthyneura</taxon>
        <taxon>Panpulmonata</taxon>
        <taxon>Eupulmonata</taxon>
        <taxon>Stylommatophora</taxon>
        <taxon>Helicina</taxon>
        <taxon>Arionoidea</taxon>
        <taxon>Arionidae</taxon>
        <taxon>Arion</taxon>
    </lineage>
</organism>
<accession>A0A0B7A0X4</accession>
<reference evidence="8" key="1">
    <citation type="submission" date="2014-12" db="EMBL/GenBank/DDBJ databases">
        <title>Insight into the proteome of Arion vulgaris.</title>
        <authorList>
            <person name="Aradska J."/>
            <person name="Bulat T."/>
            <person name="Smidak R."/>
            <person name="Sarate P."/>
            <person name="Gangsoo J."/>
            <person name="Sialana F."/>
            <person name="Bilban M."/>
            <person name="Lubec G."/>
        </authorList>
    </citation>
    <scope>NUCLEOTIDE SEQUENCE</scope>
    <source>
        <tissue evidence="8">Skin</tissue>
    </source>
</reference>
<keyword evidence="5 6" id="KW-0472">Membrane</keyword>
<keyword evidence="3 6" id="KW-0812">Transmembrane</keyword>
<evidence type="ECO:0000313" key="8">
    <source>
        <dbReference type="EMBL" id="CEK74463.1"/>
    </source>
</evidence>
<feature type="transmembrane region" description="Helical" evidence="6">
    <location>
        <begin position="544"/>
        <end position="563"/>
    </location>
</feature>
<evidence type="ECO:0000256" key="5">
    <source>
        <dbReference type="ARBA" id="ARBA00023136"/>
    </source>
</evidence>
<sequence length="757" mass="85009">MNISLFHIKIYEHARPAEKMVEIKQQQLTEQKDEKQTVSRWSINKQLLPLKIFYFFFYGASGSFIPFVTVYLKHLRLSASEAGLITGLSMLLAMLMRAFIGMIADKLSAKKTTLLICCLGLGVSFFSMWFIPRRNLSYVSSSNSTINSTKLISQLNQEQQLQSWICLTGDGQEICRHPPRLGFVTCKIIENKSVSKISGDEQQHWISTTNSYEYITRNSDTYKDEDGNATDNSYDIPRSDINDKSRYKKYIGLKVSNDDVSKTIPCFYVSLQMATVDVNNTEQQQILQKMVTSQTEYQKTQKSHSFHLKPTEQLHDADAITPGRNVSPEDEVSCILNCVRSVADSQLANISIRSIRGPDLSVNPDMTFSLSFILLITGKSLYSASTSLIDAVAYTILGPYSLKWGQQRLWGTVATGVTVLTITLVNDSRQVDSFNALFIACIALSILAFLTGLLKLRADKAPENKNYFTDLRKLLASGPVRLFLCKLLFYGMMAGTVQNFTFWFLIDLGSGQITLGVLLLLYCVSSVILLRYSRLVLHKFGHVNLMHITLVAYAIRYLVLSFLKNAWLVLPAEILHGITYSLFWAAASSTASIVAPSGTQATSQALAGAMYWDLGRGIGIIVCGQLLQLFGARWTFRAYSMICISVLPVFWMLDRTWPLPRSEADKKKNEQNGEVEAKLLTPVTFSNISLKNNEDKNNAVVKEDILNIHEDIEKRTDFERNVNAAEMAIVVEDSKFESSDLKTTELKDSVKPAPAIW</sequence>
<comment type="similarity">
    <text evidence="2">Belongs to the major facilitator superfamily. MFSD6 family.</text>
</comment>
<dbReference type="Pfam" id="PF12832">
    <property type="entry name" value="MFS_1_like"/>
    <property type="match status" value="1"/>
</dbReference>
<feature type="transmembrane region" description="Helical" evidence="6">
    <location>
        <begin position="575"/>
        <end position="597"/>
    </location>
</feature>
<keyword evidence="4 6" id="KW-1133">Transmembrane helix</keyword>
<feature type="domain" description="Major facilitator superfamily associated" evidence="7">
    <location>
        <begin position="48"/>
        <end position="638"/>
    </location>
</feature>
<evidence type="ECO:0000256" key="3">
    <source>
        <dbReference type="ARBA" id="ARBA00022692"/>
    </source>
</evidence>
<proteinExistence type="inferred from homology"/>
<comment type="subcellular location">
    <subcellularLocation>
        <location evidence="1">Membrane</location>
        <topology evidence="1">Multi-pass membrane protein</topology>
    </subcellularLocation>
</comment>
<dbReference type="AlphaFoldDB" id="A0A0B7A0X4"/>
<dbReference type="GO" id="GO:0016020">
    <property type="term" value="C:membrane"/>
    <property type="evidence" value="ECO:0007669"/>
    <property type="project" value="UniProtKB-SubCell"/>
</dbReference>
<feature type="transmembrane region" description="Helical" evidence="6">
    <location>
        <begin position="437"/>
        <end position="456"/>
    </location>
</feature>
<evidence type="ECO:0000256" key="6">
    <source>
        <dbReference type="SAM" id="Phobius"/>
    </source>
</evidence>
<dbReference type="InterPro" id="IPR024989">
    <property type="entry name" value="MFS_assoc_dom"/>
</dbReference>
<feature type="transmembrane region" description="Helical" evidence="6">
    <location>
        <begin position="512"/>
        <end position="532"/>
    </location>
</feature>
<protein>
    <recommendedName>
        <fullName evidence="7">Major facilitator superfamily associated domain-containing protein</fullName>
    </recommendedName>
</protein>
<feature type="transmembrane region" description="Helical" evidence="6">
    <location>
        <begin position="112"/>
        <end position="131"/>
    </location>
</feature>
<name>A0A0B7A0X4_9EUPU</name>
<evidence type="ECO:0000256" key="1">
    <source>
        <dbReference type="ARBA" id="ARBA00004141"/>
    </source>
</evidence>
<dbReference type="PANTHER" id="PTHR16172:SF41">
    <property type="entry name" value="MAJOR FACILITATOR SUPERFAMILY DOMAIN-CONTAINING PROTEIN 6-LIKE"/>
    <property type="match status" value="1"/>
</dbReference>